<sequence>MGKIAGILLVTVLLVLVGGGIFLATFDLPAPKARVEKVINDDRLPK</sequence>
<accession>A4U0Y7</accession>
<reference evidence="1" key="1">
    <citation type="journal article" date="2007" name="J. Bacteriol.">
        <title>Comparative genome analysis of four magnetotactic bacteria reveals a complex set of group-specific genes implicated in magnetosome biomineralization and function.</title>
        <authorList>
            <person name="Richter M."/>
            <person name="Kube M."/>
            <person name="Bazylinski D.A."/>
            <person name="Lombardot T."/>
            <person name="Gloeckner F.O."/>
            <person name="Reinhardt R."/>
            <person name="Schueler D."/>
        </authorList>
    </citation>
    <scope>NUCLEOTIDE SEQUENCE</scope>
    <source>
        <strain evidence="1">MSR-1</strain>
    </source>
</reference>
<organism evidence="1">
    <name type="scientific">Magnetospirillum gryphiswaldense</name>
    <dbReference type="NCBI Taxonomy" id="55518"/>
    <lineage>
        <taxon>Bacteria</taxon>
        <taxon>Pseudomonadati</taxon>
        <taxon>Pseudomonadota</taxon>
        <taxon>Alphaproteobacteria</taxon>
        <taxon>Rhodospirillales</taxon>
        <taxon>Rhodospirillaceae</taxon>
        <taxon>Magnetospirillum</taxon>
    </lineage>
</organism>
<gene>
    <name evidence="1" type="ORF">MGR_0367</name>
</gene>
<dbReference type="AlphaFoldDB" id="A4U0Y7"/>
<name>A4U0Y7_9PROT</name>
<evidence type="ECO:0000313" key="1">
    <source>
        <dbReference type="EMBL" id="CAM76544.1"/>
    </source>
</evidence>
<dbReference type="RefSeq" id="WP_024081453.1">
    <property type="nucleotide sequence ID" value="NZ_CP027527.1"/>
</dbReference>
<proteinExistence type="predicted"/>
<protein>
    <submittedName>
        <fullName evidence="1">Uncharacterized protein</fullName>
    </submittedName>
</protein>
<dbReference type="EMBL" id="CU459003">
    <property type="protein sequence ID" value="CAM76544.1"/>
    <property type="molecule type" value="Genomic_DNA"/>
</dbReference>